<dbReference type="PROSITE" id="PS50850">
    <property type="entry name" value="MFS"/>
    <property type="match status" value="1"/>
</dbReference>
<feature type="transmembrane region" description="Helical" evidence="4">
    <location>
        <begin position="261"/>
        <end position="280"/>
    </location>
</feature>
<evidence type="ECO:0000256" key="3">
    <source>
        <dbReference type="ARBA" id="ARBA00023136"/>
    </source>
</evidence>
<dbReference type="InterPro" id="IPR020846">
    <property type="entry name" value="MFS_dom"/>
</dbReference>
<feature type="transmembrane region" description="Helical" evidence="4">
    <location>
        <begin position="127"/>
        <end position="149"/>
    </location>
</feature>
<reference evidence="6" key="1">
    <citation type="submission" date="2022-06" db="EMBL/GenBank/DDBJ databases">
        <title>Isolation and Genomics of Futiania mangrovii gen. nov., sp. nov., a Rare and Metabolically-versatile member in the Class Alphaproteobacteria.</title>
        <authorList>
            <person name="Liu L."/>
            <person name="Huang W.-C."/>
            <person name="Pan J."/>
            <person name="Li J."/>
            <person name="Huang Y."/>
            <person name="Du H."/>
            <person name="Liu Y."/>
            <person name="Li M."/>
        </authorList>
    </citation>
    <scope>NUCLEOTIDE SEQUENCE</scope>
    <source>
        <strain evidence="6">FT118</strain>
    </source>
</reference>
<feature type="transmembrane region" description="Helical" evidence="4">
    <location>
        <begin position="36"/>
        <end position="57"/>
    </location>
</feature>
<feature type="domain" description="Major facilitator superfamily (MFS) profile" evidence="5">
    <location>
        <begin position="162"/>
        <end position="384"/>
    </location>
</feature>
<dbReference type="InterPro" id="IPR047200">
    <property type="entry name" value="MFS_YcaD-like"/>
</dbReference>
<sequence length="384" mass="39335">MRSIAAVVAGASIVGLVLSLTLPLLAIRMEEAGASATFIGANSAMPALAILLVTPFLPRLLGRFGTAPVLMWCLLLTAGTLALFHPVENLWWWFPLRFLNGIGIVSIFVISESWIQAVATRETRGRLVALYTTCFSVGWAGGPAILATLGTQGAAPFAAGVVLILSAAGVIAWGRDVAPRLGGRSPRAAWSFLAERPAVFGAIICFSAIEAGIFTLLPVYGLRVGLAEGPAALTLTAVGLGSAALQYPIGMLSDRIGRHPVLVLCALTGVAGAVSLPAFAGNPPLLYASMFLWAGVVAGLYTTAMAALGDTYEGADLVAATATFTVMYGIGALAGPPLAGLSMDALDPHGLAVMLGAICAVYAVLAGVRGMRSRRLTSGAGEGM</sequence>
<keyword evidence="7" id="KW-1185">Reference proteome</keyword>
<proteinExistence type="predicted"/>
<evidence type="ECO:0000256" key="1">
    <source>
        <dbReference type="ARBA" id="ARBA00022692"/>
    </source>
</evidence>
<evidence type="ECO:0000256" key="4">
    <source>
        <dbReference type="SAM" id="Phobius"/>
    </source>
</evidence>
<dbReference type="GO" id="GO:0022857">
    <property type="term" value="F:transmembrane transporter activity"/>
    <property type="evidence" value="ECO:0007669"/>
    <property type="project" value="InterPro"/>
</dbReference>
<feature type="transmembrane region" description="Helical" evidence="4">
    <location>
        <begin position="64"/>
        <end position="84"/>
    </location>
</feature>
<keyword evidence="3 4" id="KW-0472">Membrane</keyword>
<evidence type="ECO:0000259" key="5">
    <source>
        <dbReference type="PROSITE" id="PS50850"/>
    </source>
</evidence>
<evidence type="ECO:0000256" key="2">
    <source>
        <dbReference type="ARBA" id="ARBA00022989"/>
    </source>
</evidence>
<feature type="transmembrane region" description="Helical" evidence="4">
    <location>
        <begin position="155"/>
        <end position="177"/>
    </location>
</feature>
<keyword evidence="2 4" id="KW-1133">Transmembrane helix</keyword>
<comment type="caution">
    <text evidence="6">The sequence shown here is derived from an EMBL/GenBank/DDBJ whole genome shotgun (WGS) entry which is preliminary data.</text>
</comment>
<dbReference type="EMBL" id="JAMZFT010000001">
    <property type="protein sequence ID" value="MCP1335258.1"/>
    <property type="molecule type" value="Genomic_DNA"/>
</dbReference>
<dbReference type="InterPro" id="IPR036259">
    <property type="entry name" value="MFS_trans_sf"/>
</dbReference>
<dbReference type="Proteomes" id="UP001055804">
    <property type="component" value="Unassembled WGS sequence"/>
</dbReference>
<name>A0A9J6PGN6_9PROT</name>
<dbReference type="PANTHER" id="PTHR23521">
    <property type="entry name" value="TRANSPORTER MFS SUPERFAMILY"/>
    <property type="match status" value="1"/>
</dbReference>
<feature type="transmembrane region" description="Helical" evidence="4">
    <location>
        <begin position="198"/>
        <end position="219"/>
    </location>
</feature>
<feature type="transmembrane region" description="Helical" evidence="4">
    <location>
        <begin position="231"/>
        <end position="249"/>
    </location>
</feature>
<keyword evidence="1 4" id="KW-0812">Transmembrane</keyword>
<gene>
    <name evidence="6" type="ORF">NJQ99_02445</name>
</gene>
<dbReference type="GO" id="GO:0005886">
    <property type="term" value="C:plasma membrane"/>
    <property type="evidence" value="ECO:0007669"/>
    <property type="project" value="TreeGrafter"/>
</dbReference>
<feature type="transmembrane region" description="Helical" evidence="4">
    <location>
        <begin position="90"/>
        <end position="115"/>
    </location>
</feature>
<evidence type="ECO:0000313" key="6">
    <source>
        <dbReference type="EMBL" id="MCP1335258.1"/>
    </source>
</evidence>
<dbReference type="InterPro" id="IPR011701">
    <property type="entry name" value="MFS"/>
</dbReference>
<evidence type="ECO:0000313" key="7">
    <source>
        <dbReference type="Proteomes" id="UP001055804"/>
    </source>
</evidence>
<accession>A0A9J6PGN6</accession>
<dbReference type="PANTHER" id="PTHR23521:SF3">
    <property type="entry name" value="MFS TRANSPORTER"/>
    <property type="match status" value="1"/>
</dbReference>
<dbReference type="SUPFAM" id="SSF103473">
    <property type="entry name" value="MFS general substrate transporter"/>
    <property type="match status" value="1"/>
</dbReference>
<feature type="transmembrane region" description="Helical" evidence="4">
    <location>
        <begin position="317"/>
        <end position="339"/>
    </location>
</feature>
<dbReference type="Pfam" id="PF07690">
    <property type="entry name" value="MFS_1"/>
    <property type="match status" value="2"/>
</dbReference>
<dbReference type="RefSeq" id="WP_269331207.1">
    <property type="nucleotide sequence ID" value="NZ_JAMZFT010000001.1"/>
</dbReference>
<organism evidence="6 7">
    <name type="scientific">Futiania mangrovi</name>
    <dbReference type="NCBI Taxonomy" id="2959716"/>
    <lineage>
        <taxon>Bacteria</taxon>
        <taxon>Pseudomonadati</taxon>
        <taxon>Pseudomonadota</taxon>
        <taxon>Alphaproteobacteria</taxon>
        <taxon>Futianiales</taxon>
        <taxon>Futianiaceae</taxon>
        <taxon>Futiania</taxon>
    </lineage>
</organism>
<dbReference type="CDD" id="cd17477">
    <property type="entry name" value="MFS_YcaD_like"/>
    <property type="match status" value="1"/>
</dbReference>
<dbReference type="AlphaFoldDB" id="A0A9J6PGN6"/>
<protein>
    <submittedName>
        <fullName evidence="6">MFS transporter</fullName>
    </submittedName>
</protein>
<feature type="transmembrane region" description="Helical" evidence="4">
    <location>
        <begin position="351"/>
        <end position="368"/>
    </location>
</feature>
<dbReference type="Gene3D" id="1.20.1250.20">
    <property type="entry name" value="MFS general substrate transporter like domains"/>
    <property type="match status" value="2"/>
</dbReference>
<feature type="transmembrane region" description="Helical" evidence="4">
    <location>
        <begin position="286"/>
        <end position="308"/>
    </location>
</feature>